<sequence>MSVLLDRERIIALLGELAGRLDARGLEADLYVVGGTAMALAYDRMRVTRDIDAVGEPMAAIDAEAREMAGTHRDLPADWLSARVLPLLPRSFDADRIEALSWPGLSVNVASPRRLLAMKVRAGRYDRDLQDIWILCQVLGLVRLEQVWEIVDEVWGAGVLRDDVALLVGDYLRARGLRDEP</sequence>
<dbReference type="InterPro" id="IPR045792">
    <property type="entry name" value="DUF6036"/>
</dbReference>
<protein>
    <submittedName>
        <fullName evidence="2">Unannotated protein</fullName>
    </submittedName>
</protein>
<gene>
    <name evidence="2" type="ORF">UFOPK2786_01077</name>
</gene>
<dbReference type="Pfam" id="PF19502">
    <property type="entry name" value="DUF6036"/>
    <property type="match status" value="1"/>
</dbReference>
<reference evidence="2" key="1">
    <citation type="submission" date="2020-05" db="EMBL/GenBank/DDBJ databases">
        <authorList>
            <person name="Chiriac C."/>
            <person name="Salcher M."/>
            <person name="Ghai R."/>
            <person name="Kavagutti S V."/>
        </authorList>
    </citation>
    <scope>NUCLEOTIDE SEQUENCE</scope>
</reference>
<proteinExistence type="predicted"/>
<evidence type="ECO:0000259" key="1">
    <source>
        <dbReference type="Pfam" id="PF19502"/>
    </source>
</evidence>
<accession>A0A6J6THX9</accession>
<dbReference type="EMBL" id="CAEZYW010000164">
    <property type="protein sequence ID" value="CAB4746738.1"/>
    <property type="molecule type" value="Genomic_DNA"/>
</dbReference>
<dbReference type="AlphaFoldDB" id="A0A6J6THX9"/>
<name>A0A6J6THX9_9ZZZZ</name>
<evidence type="ECO:0000313" key="2">
    <source>
        <dbReference type="EMBL" id="CAB4746738.1"/>
    </source>
</evidence>
<feature type="domain" description="DUF6036" evidence="1">
    <location>
        <begin position="18"/>
        <end position="146"/>
    </location>
</feature>
<organism evidence="2">
    <name type="scientific">freshwater metagenome</name>
    <dbReference type="NCBI Taxonomy" id="449393"/>
    <lineage>
        <taxon>unclassified sequences</taxon>
        <taxon>metagenomes</taxon>
        <taxon>ecological metagenomes</taxon>
    </lineage>
</organism>